<evidence type="ECO:0000313" key="2">
    <source>
        <dbReference type="EMBL" id="KAF5943181.1"/>
    </source>
</evidence>
<comment type="caution">
    <text evidence="2">The sequence shown here is derived from an EMBL/GenBank/DDBJ whole genome shotgun (WGS) entry which is preliminary data.</text>
</comment>
<dbReference type="AlphaFoldDB" id="A0A7J7GTE8"/>
<accession>A0A7J7GTE8</accession>
<feature type="region of interest" description="Disordered" evidence="1">
    <location>
        <begin position="303"/>
        <end position="326"/>
    </location>
</feature>
<sequence length="326" mass="36886">MGIHSESRGAQGARLALQFQRHAKRGGTRRMRGGMKTRDSLFRECILQGRTSPLISVCPVFCFLWQGGRCDLCNMGTCHFSLPGFLSCFIVFRTYETCIYLSLCHIAFAFMHESCETSKTGPEKETKDASSIVNIKVNEQSFILGTCTGNAACVGLHVILWFATSEHSYNDIRYMGVRSLLKIGSMQIWLVDGLESSHPCFCAITPSSRLQFYHGEGHDVSRAIRLYTLSQFEFLIDEAIINDKNMNFMRIGMRYVDVVEAFSDHLRRSLPLRNLCAIQRKFSATKSDLGIFTVLVEITRASNESNPNPRNGSEKEKRVEKVRKFS</sequence>
<dbReference type="Proteomes" id="UP000593564">
    <property type="component" value="Unassembled WGS sequence"/>
</dbReference>
<organism evidence="2 3">
    <name type="scientific">Camellia sinensis</name>
    <name type="common">Tea plant</name>
    <name type="synonym">Thea sinensis</name>
    <dbReference type="NCBI Taxonomy" id="4442"/>
    <lineage>
        <taxon>Eukaryota</taxon>
        <taxon>Viridiplantae</taxon>
        <taxon>Streptophyta</taxon>
        <taxon>Embryophyta</taxon>
        <taxon>Tracheophyta</taxon>
        <taxon>Spermatophyta</taxon>
        <taxon>Magnoliopsida</taxon>
        <taxon>eudicotyledons</taxon>
        <taxon>Gunneridae</taxon>
        <taxon>Pentapetalae</taxon>
        <taxon>asterids</taxon>
        <taxon>Ericales</taxon>
        <taxon>Theaceae</taxon>
        <taxon>Camellia</taxon>
    </lineage>
</organism>
<name>A0A7J7GTE8_CAMSI</name>
<evidence type="ECO:0000256" key="1">
    <source>
        <dbReference type="SAM" id="MobiDB-lite"/>
    </source>
</evidence>
<reference evidence="2 3" key="2">
    <citation type="submission" date="2020-07" db="EMBL/GenBank/DDBJ databases">
        <title>Genome assembly of wild tea tree DASZ reveals pedigree and selection history of tea varieties.</title>
        <authorList>
            <person name="Zhang W."/>
        </authorList>
    </citation>
    <scope>NUCLEOTIDE SEQUENCE [LARGE SCALE GENOMIC DNA]</scope>
    <source>
        <strain evidence="3">cv. G240</strain>
        <tissue evidence="2">Leaf</tissue>
    </source>
</reference>
<feature type="compositionally biased region" description="Basic and acidic residues" evidence="1">
    <location>
        <begin position="312"/>
        <end position="326"/>
    </location>
</feature>
<gene>
    <name evidence="2" type="ORF">HYC85_020823</name>
</gene>
<reference evidence="3" key="1">
    <citation type="journal article" date="2020" name="Nat. Commun.">
        <title>Genome assembly of wild tea tree DASZ reveals pedigree and selection history of tea varieties.</title>
        <authorList>
            <person name="Zhang W."/>
            <person name="Zhang Y."/>
            <person name="Qiu H."/>
            <person name="Guo Y."/>
            <person name="Wan H."/>
            <person name="Zhang X."/>
            <person name="Scossa F."/>
            <person name="Alseekh S."/>
            <person name="Zhang Q."/>
            <person name="Wang P."/>
            <person name="Xu L."/>
            <person name="Schmidt M.H."/>
            <person name="Jia X."/>
            <person name="Li D."/>
            <person name="Zhu A."/>
            <person name="Guo F."/>
            <person name="Chen W."/>
            <person name="Ni D."/>
            <person name="Usadel B."/>
            <person name="Fernie A.R."/>
            <person name="Wen W."/>
        </authorList>
    </citation>
    <scope>NUCLEOTIDE SEQUENCE [LARGE SCALE GENOMIC DNA]</scope>
    <source>
        <strain evidence="3">cv. G240</strain>
    </source>
</reference>
<evidence type="ECO:0000313" key="3">
    <source>
        <dbReference type="Proteomes" id="UP000593564"/>
    </source>
</evidence>
<proteinExistence type="predicted"/>
<protein>
    <submittedName>
        <fullName evidence="2">Uncharacterized protein</fullName>
    </submittedName>
</protein>
<keyword evidence="3" id="KW-1185">Reference proteome</keyword>
<dbReference type="EMBL" id="JACBKZ010000009">
    <property type="protein sequence ID" value="KAF5943181.1"/>
    <property type="molecule type" value="Genomic_DNA"/>
</dbReference>